<keyword evidence="2" id="KW-0732">Signal</keyword>
<accession>A0A068SRB4</accession>
<feature type="region of interest" description="Disordered" evidence="1">
    <location>
        <begin position="52"/>
        <end position="82"/>
    </location>
</feature>
<dbReference type="EMBL" id="HG938353">
    <property type="protein sequence ID" value="CDN48306.1"/>
    <property type="molecule type" value="Genomic_DNA"/>
</dbReference>
<evidence type="ECO:0000313" key="4">
    <source>
        <dbReference type="Proteomes" id="UP000028181"/>
    </source>
</evidence>
<dbReference type="AlphaFoldDB" id="A0A068SRB4"/>
<evidence type="ECO:0000313" key="3">
    <source>
        <dbReference type="EMBL" id="CDN48306.1"/>
    </source>
</evidence>
<dbReference type="RefSeq" id="WP_038587498.1">
    <property type="nucleotide sequence ID" value="NZ_HG938353.1"/>
</dbReference>
<feature type="compositionally biased region" description="Polar residues" evidence="1">
    <location>
        <begin position="52"/>
        <end position="72"/>
    </location>
</feature>
<protein>
    <submittedName>
        <fullName evidence="3">Uncharacterized protein</fullName>
    </submittedName>
</protein>
<feature type="chain" id="PRO_5001653236" evidence="2">
    <location>
        <begin position="23"/>
        <end position="82"/>
    </location>
</feature>
<dbReference type="KEGG" id="ngg:RG540_CH21380"/>
<keyword evidence="4" id="KW-1185">Reference proteome</keyword>
<proteinExistence type="predicted"/>
<reference evidence="4" key="1">
    <citation type="journal article" date="2014" name="BMC Genomics">
        <title>Genome sequencing of two Neorhizobium galegae strains reveals a noeT gene responsible for the unusual acetylation of the nodulation factors.</title>
        <authorList>
            <person name="Osterman J."/>
            <person name="Marsh J."/>
            <person name="Laine P.K."/>
            <person name="Zeng Z."/>
            <person name="Alatalo E."/>
            <person name="Sullivan J.T."/>
            <person name="Young J.P."/>
            <person name="Thomas-Oates J."/>
            <person name="Paulin L."/>
            <person name="Lindstrom K."/>
        </authorList>
    </citation>
    <scope>NUCLEOTIDE SEQUENCE [LARGE SCALE GENOMIC DNA]</scope>
    <source>
        <strain evidence="4">HAMBI 540</strain>
    </source>
</reference>
<dbReference type="OrthoDB" id="8393422at2"/>
<gene>
    <name evidence="3" type="ORF">RG540_CH21380</name>
</gene>
<name>A0A068SRB4_NEOGA</name>
<feature type="signal peptide" evidence="2">
    <location>
        <begin position="1"/>
        <end position="22"/>
    </location>
</feature>
<dbReference type="HOGENOM" id="CLU_2554782_0_0_5"/>
<sequence>MMKAASAAALLAAIFLSAAALAQEGNYYEGADRNPPLEASAARDASYGYTGSINNPALRNGWDTSPKTTNSGDYYGGSDRPN</sequence>
<evidence type="ECO:0000256" key="2">
    <source>
        <dbReference type="SAM" id="SignalP"/>
    </source>
</evidence>
<organism evidence="3 4">
    <name type="scientific">Neorhizobium galegae bv. orientalis str. HAMBI 540</name>
    <dbReference type="NCBI Taxonomy" id="1028800"/>
    <lineage>
        <taxon>Bacteria</taxon>
        <taxon>Pseudomonadati</taxon>
        <taxon>Pseudomonadota</taxon>
        <taxon>Alphaproteobacteria</taxon>
        <taxon>Hyphomicrobiales</taxon>
        <taxon>Rhizobiaceae</taxon>
        <taxon>Rhizobium/Agrobacterium group</taxon>
        <taxon>Neorhizobium</taxon>
    </lineage>
</organism>
<evidence type="ECO:0000256" key="1">
    <source>
        <dbReference type="SAM" id="MobiDB-lite"/>
    </source>
</evidence>
<dbReference type="Proteomes" id="UP000028181">
    <property type="component" value="Chromosome I"/>
</dbReference>
<dbReference type="GeneID" id="24255817"/>